<dbReference type="Proteomes" id="UP000689967">
    <property type="component" value="Unassembled WGS sequence"/>
</dbReference>
<proteinExistence type="predicted"/>
<feature type="coiled-coil region" evidence="1">
    <location>
        <begin position="401"/>
        <end position="428"/>
    </location>
</feature>
<comment type="caution">
    <text evidence="2">The sequence shown here is derived from an EMBL/GenBank/DDBJ whole genome shotgun (WGS) entry which is preliminary data.</text>
</comment>
<dbReference type="RefSeq" id="WP_216878150.1">
    <property type="nucleotide sequence ID" value="NZ_JAERQM010000006.1"/>
</dbReference>
<evidence type="ECO:0000313" key="3">
    <source>
        <dbReference type="Proteomes" id="UP000689967"/>
    </source>
</evidence>
<evidence type="ECO:0000313" key="2">
    <source>
        <dbReference type="EMBL" id="MBU8546146.1"/>
    </source>
</evidence>
<dbReference type="EMBL" id="JAERQM010000006">
    <property type="protein sequence ID" value="MBU8546146.1"/>
    <property type="molecule type" value="Genomic_DNA"/>
</dbReference>
<keyword evidence="3" id="KW-1185">Reference proteome</keyword>
<accession>A0ABS6HF76</accession>
<organism evidence="2 3">
    <name type="scientific">Falsiroseomonas oleicola</name>
    <dbReference type="NCBI Taxonomy" id="2801474"/>
    <lineage>
        <taxon>Bacteria</taxon>
        <taxon>Pseudomonadati</taxon>
        <taxon>Pseudomonadota</taxon>
        <taxon>Alphaproteobacteria</taxon>
        <taxon>Acetobacterales</taxon>
        <taxon>Roseomonadaceae</taxon>
        <taxon>Falsiroseomonas</taxon>
    </lineage>
</organism>
<evidence type="ECO:0008006" key="4">
    <source>
        <dbReference type="Google" id="ProtNLM"/>
    </source>
</evidence>
<reference evidence="2 3" key="1">
    <citation type="submission" date="2021-01" db="EMBL/GenBank/DDBJ databases">
        <title>Roseomonas sp. nov, a bacterium isolated from an oil production mixture in Yumen Oilfield.</title>
        <authorList>
            <person name="Wu D."/>
        </authorList>
    </citation>
    <scope>NUCLEOTIDE SEQUENCE [LARGE SCALE GENOMIC DNA]</scope>
    <source>
        <strain evidence="2 3">ROY-5-3</strain>
    </source>
</reference>
<keyword evidence="1" id="KW-0175">Coiled coil</keyword>
<protein>
    <recommendedName>
        <fullName evidence="4">Antitoxin Xre/MbcA/ParS-like toxin-binding domain-containing protein</fullName>
    </recommendedName>
</protein>
<name>A0ABS6HF76_9PROT</name>
<sequence length="680" mass="76148">MRMRKRASCTKVVRMRRVACKTAEDEDDVLLPLALGPGGKLVHARDMPSGLACGCTCPGCGSRLEAHHPGPERPGRRRQRHHFQHSGVRACAVGLESAVHLKAKEVLLASDQLRLPDGHARVPGMEPELVVRERPFRYERPDEEVRDVYAGFVPDGVVRRGEHELLVEFRWRHETGLEKIERIRAHGTSCIEVDLRKMPLHGTEEEQRNFVLFGAARHWLHNRLIAAAEERMRERRDAAEAKKLEWDRRLFGELAAEVKAALASAPQAGGADWVAWAREVGVGGYLGDPVEGDACMSVDRAVWQTAIFLVLWRGSAGRMPTAQEILERLISFGMLKKPFDQDLAWHDEIVAAVCREAPEFRPPTEVVAAFADAMVGRRVLAGRGRSTTRRWQLGGMIAMAITRHEEAAEAARERERELEQDVRSLVEALGEPLSAALDGWTDVPLPDLGRSPLEVARSGKDAWSGLRQDLRRLAAMARPGGKAVPEDGMLGLPLEELRATRIREAADREAEWRRREEESERRLAEKRRAESLAFIDRALTDACLLLGREEGAAWVAAAVARRVDEPFDEARQRLGFIEIRAIQADLDALHDSVAREREAERRRAVAEGIAAQAVNDRRERLLRKALQANRSNVEMAELWMRGHHPALGCSPWDACKTDAGFSRAEDIFGRLIRSGGGKRR</sequence>
<evidence type="ECO:0000256" key="1">
    <source>
        <dbReference type="SAM" id="Coils"/>
    </source>
</evidence>
<gene>
    <name evidence="2" type="ORF">JJQ90_20660</name>
</gene>